<organism evidence="4 5">
    <name type="scientific">Candidatus Planktophila limnetica</name>
    <dbReference type="NCBI Taxonomy" id="573600"/>
    <lineage>
        <taxon>Bacteria</taxon>
        <taxon>Bacillati</taxon>
        <taxon>Actinomycetota</taxon>
        <taxon>Actinomycetes</taxon>
        <taxon>Candidatus Nanopelagicales</taxon>
        <taxon>Candidatus Nanopelagicaceae</taxon>
        <taxon>Candidatus Planktophila</taxon>
    </lineage>
</organism>
<dbReference type="KEGG" id="plim:PHILAsVB114_02530"/>
<evidence type="ECO:0000259" key="3">
    <source>
        <dbReference type="PROSITE" id="PS50977"/>
    </source>
</evidence>
<feature type="DNA-binding region" description="H-T-H motif" evidence="2">
    <location>
        <begin position="36"/>
        <end position="55"/>
    </location>
</feature>
<reference evidence="4 5" key="1">
    <citation type="submission" date="2016-07" db="EMBL/GenBank/DDBJ databases">
        <title>High microdiversification within the ubiquitous acI lineage of Actinobacteria.</title>
        <authorList>
            <person name="Neuenschwander S.M."/>
            <person name="Salcher M."/>
            <person name="Ghai R."/>
            <person name="Pernthaler J."/>
        </authorList>
    </citation>
    <scope>NUCLEOTIDE SEQUENCE [LARGE SCALE GENOMIC DNA]</scope>
    <source>
        <strain evidence="4">MMS-VB-114</strain>
    </source>
</reference>
<evidence type="ECO:0000256" key="1">
    <source>
        <dbReference type="ARBA" id="ARBA00023125"/>
    </source>
</evidence>
<dbReference type="PRINTS" id="PR00455">
    <property type="entry name" value="HTHTETR"/>
</dbReference>
<keyword evidence="1 2" id="KW-0238">DNA-binding</keyword>
<name>A0A249LEJ7_9ACTN</name>
<dbReference type="Proteomes" id="UP000217221">
    <property type="component" value="Chromosome"/>
</dbReference>
<accession>A0A249LEJ7</accession>
<feature type="domain" description="HTH tetR-type" evidence="3">
    <location>
        <begin position="13"/>
        <end position="73"/>
    </location>
</feature>
<dbReference type="AlphaFoldDB" id="A0A249LEJ7"/>
<protein>
    <submittedName>
        <fullName evidence="4">Transcriptional regulator</fullName>
    </submittedName>
</protein>
<dbReference type="InterPro" id="IPR009057">
    <property type="entry name" value="Homeodomain-like_sf"/>
</dbReference>
<dbReference type="Gene3D" id="1.10.357.10">
    <property type="entry name" value="Tetracycline Repressor, domain 2"/>
    <property type="match status" value="1"/>
</dbReference>
<dbReference type="InterPro" id="IPR001647">
    <property type="entry name" value="HTH_TetR"/>
</dbReference>
<sequence length="170" mass="18576">MPHLYALQGAVASRSEAALLTATKEIIATQGIKNLAMIDIADLSQVSRATLYNHFRDKDAVLYSLLSREVIYLFKNAPKNPAELLEYFSCAISSDAALAGMRSHDPAILTKMLLRSEDKIWHAIDAFFVTALGSEVKAAIAISWLIGQVLQPLTPEQSRAQGAQLIHANL</sequence>
<gene>
    <name evidence="4" type="ORF">PHILAsVB114_02530</name>
</gene>
<dbReference type="GO" id="GO:0003677">
    <property type="term" value="F:DNA binding"/>
    <property type="evidence" value="ECO:0007669"/>
    <property type="project" value="UniProtKB-UniRule"/>
</dbReference>
<evidence type="ECO:0000313" key="5">
    <source>
        <dbReference type="Proteomes" id="UP000217221"/>
    </source>
</evidence>
<proteinExistence type="predicted"/>
<dbReference type="PROSITE" id="PS50977">
    <property type="entry name" value="HTH_TETR_2"/>
    <property type="match status" value="1"/>
</dbReference>
<keyword evidence="5" id="KW-1185">Reference proteome</keyword>
<evidence type="ECO:0000256" key="2">
    <source>
        <dbReference type="PROSITE-ProRule" id="PRU00335"/>
    </source>
</evidence>
<dbReference type="Pfam" id="PF00440">
    <property type="entry name" value="TetR_N"/>
    <property type="match status" value="1"/>
</dbReference>
<dbReference type="SUPFAM" id="SSF46689">
    <property type="entry name" value="Homeodomain-like"/>
    <property type="match status" value="1"/>
</dbReference>
<dbReference type="EMBL" id="CP016782">
    <property type="protein sequence ID" value="ASY27538.1"/>
    <property type="molecule type" value="Genomic_DNA"/>
</dbReference>
<evidence type="ECO:0000313" key="4">
    <source>
        <dbReference type="EMBL" id="ASY27538.1"/>
    </source>
</evidence>